<gene>
    <name evidence="9" type="ORF">PM085_16240</name>
    <name evidence="10" type="ORF">SAMN06266787_10945</name>
</gene>
<dbReference type="Gene3D" id="1.10.3720.10">
    <property type="entry name" value="MetI-like"/>
    <property type="match status" value="1"/>
</dbReference>
<dbReference type="Pfam" id="PF19300">
    <property type="entry name" value="BPD_transp_1_N"/>
    <property type="match status" value="1"/>
</dbReference>
<keyword evidence="5 7" id="KW-1133">Transmembrane helix</keyword>
<keyword evidence="4 7" id="KW-0812">Transmembrane</keyword>
<dbReference type="InterPro" id="IPR000515">
    <property type="entry name" value="MetI-like"/>
</dbReference>
<proteinExistence type="inferred from homology"/>
<dbReference type="Pfam" id="PF00528">
    <property type="entry name" value="BPD_transp_1"/>
    <property type="match status" value="1"/>
</dbReference>
<evidence type="ECO:0000256" key="5">
    <source>
        <dbReference type="ARBA" id="ARBA00022989"/>
    </source>
</evidence>
<dbReference type="GO" id="GO:0005886">
    <property type="term" value="C:plasma membrane"/>
    <property type="evidence" value="ECO:0007669"/>
    <property type="project" value="UniProtKB-SubCell"/>
</dbReference>
<name>A0A238Y6N6_HALEZ</name>
<dbReference type="InterPro" id="IPR035906">
    <property type="entry name" value="MetI-like_sf"/>
</dbReference>
<dbReference type="GO" id="GO:0055085">
    <property type="term" value="P:transmembrane transport"/>
    <property type="evidence" value="ECO:0007669"/>
    <property type="project" value="InterPro"/>
</dbReference>
<keyword evidence="6 7" id="KW-0472">Membrane</keyword>
<evidence type="ECO:0000313" key="10">
    <source>
        <dbReference type="EMBL" id="SNR66936.1"/>
    </source>
</evidence>
<dbReference type="InterPro" id="IPR045621">
    <property type="entry name" value="BPD_transp_1_N"/>
</dbReference>
<evidence type="ECO:0000256" key="7">
    <source>
        <dbReference type="RuleBase" id="RU363032"/>
    </source>
</evidence>
<dbReference type="CDD" id="cd06261">
    <property type="entry name" value="TM_PBP2"/>
    <property type="match status" value="1"/>
</dbReference>
<organism evidence="10 11">
    <name type="scientific">Halorubrum ezzemoulense</name>
    <name type="common">Halorubrum chaoviator</name>
    <dbReference type="NCBI Taxonomy" id="337243"/>
    <lineage>
        <taxon>Archaea</taxon>
        <taxon>Methanobacteriati</taxon>
        <taxon>Methanobacteriota</taxon>
        <taxon>Stenosarchaea group</taxon>
        <taxon>Halobacteria</taxon>
        <taxon>Halobacteriales</taxon>
        <taxon>Haloferacaceae</taxon>
        <taxon>Halorubrum</taxon>
    </lineage>
</organism>
<keyword evidence="12" id="KW-1185">Reference proteome</keyword>
<reference evidence="11" key="2">
    <citation type="submission" date="2017-06" db="EMBL/GenBank/DDBJ databases">
        <authorList>
            <person name="Varghese N."/>
            <person name="Submissions S."/>
        </authorList>
    </citation>
    <scope>NUCLEOTIDE SEQUENCE [LARGE SCALE GENOMIC DNA]</scope>
    <source>
        <strain evidence="11">DSM 19316</strain>
    </source>
</reference>
<comment type="subcellular location">
    <subcellularLocation>
        <location evidence="1 7">Cell membrane</location>
        <topology evidence="1 7">Multi-pass membrane protein</topology>
    </subcellularLocation>
</comment>
<evidence type="ECO:0000256" key="6">
    <source>
        <dbReference type="ARBA" id="ARBA00023136"/>
    </source>
</evidence>
<dbReference type="SUPFAM" id="SSF161098">
    <property type="entry name" value="MetI-like"/>
    <property type="match status" value="1"/>
</dbReference>
<evidence type="ECO:0000256" key="2">
    <source>
        <dbReference type="ARBA" id="ARBA00022448"/>
    </source>
</evidence>
<reference evidence="10" key="1">
    <citation type="submission" date="2017-06" db="EMBL/GenBank/DDBJ databases">
        <authorList>
            <person name="Kim H.J."/>
            <person name="Triplett B.A."/>
        </authorList>
    </citation>
    <scope>NUCLEOTIDE SEQUENCE [LARGE SCALE GENOMIC DNA]</scope>
    <source>
        <strain evidence="10">DSM 19316</strain>
    </source>
</reference>
<feature type="transmembrane region" description="Helical" evidence="7">
    <location>
        <begin position="307"/>
        <end position="331"/>
    </location>
</feature>
<dbReference type="PROSITE" id="PS50928">
    <property type="entry name" value="ABC_TM1"/>
    <property type="match status" value="1"/>
</dbReference>
<keyword evidence="2 7" id="KW-0813">Transport</keyword>
<evidence type="ECO:0000313" key="12">
    <source>
        <dbReference type="Proteomes" id="UP001210528"/>
    </source>
</evidence>
<evidence type="ECO:0000256" key="3">
    <source>
        <dbReference type="ARBA" id="ARBA00022475"/>
    </source>
</evidence>
<evidence type="ECO:0000259" key="8">
    <source>
        <dbReference type="PROSITE" id="PS50928"/>
    </source>
</evidence>
<dbReference type="PANTHER" id="PTHR43163">
    <property type="entry name" value="DIPEPTIDE TRANSPORT SYSTEM PERMEASE PROTEIN DPPB-RELATED"/>
    <property type="match status" value="1"/>
</dbReference>
<dbReference type="EMBL" id="FZNK01000009">
    <property type="protein sequence ID" value="SNR66936.1"/>
    <property type="molecule type" value="Genomic_DNA"/>
</dbReference>
<accession>A0A238Y6N6</accession>
<comment type="similarity">
    <text evidence="7">Belongs to the binding-protein-dependent transport system permease family.</text>
</comment>
<evidence type="ECO:0000313" key="11">
    <source>
        <dbReference type="Proteomes" id="UP000198297"/>
    </source>
</evidence>
<feature type="domain" description="ABC transmembrane type-1" evidence="8">
    <location>
        <begin position="102"/>
        <end position="324"/>
    </location>
</feature>
<feature type="transmembrane region" description="Helical" evidence="7">
    <location>
        <begin position="6"/>
        <end position="29"/>
    </location>
</feature>
<keyword evidence="3" id="KW-1003">Cell membrane</keyword>
<dbReference type="RefSeq" id="WP_089308970.1">
    <property type="nucleotide sequence ID" value="NZ_FZNK01000009.1"/>
</dbReference>
<feature type="transmembrane region" description="Helical" evidence="7">
    <location>
        <begin position="271"/>
        <end position="295"/>
    </location>
</feature>
<dbReference type="AlphaFoldDB" id="A0A238Y6N6"/>
<evidence type="ECO:0000313" key="9">
    <source>
        <dbReference type="EMBL" id="MDB2293804.1"/>
    </source>
</evidence>
<reference evidence="9 12" key="3">
    <citation type="submission" date="2023-01" db="EMBL/GenBank/DDBJ databases">
        <title>Halorubrum ezzemoulense from Santa Pola, Spain.</title>
        <authorList>
            <person name="Feng Y."/>
            <person name="Louyakis A.S."/>
            <person name="Gogarten J.P."/>
        </authorList>
    </citation>
    <scope>NUCLEOTIDE SEQUENCE [LARGE SCALE GENOMIC DNA]</scope>
    <source>
        <strain evidence="9 12">AMM015</strain>
    </source>
</reference>
<dbReference type="Proteomes" id="UP000198297">
    <property type="component" value="Unassembled WGS sequence"/>
</dbReference>
<dbReference type="Proteomes" id="UP001210528">
    <property type="component" value="Unassembled WGS sequence"/>
</dbReference>
<dbReference type="PANTHER" id="PTHR43163:SF6">
    <property type="entry name" value="DIPEPTIDE TRANSPORT SYSTEM PERMEASE PROTEIN DPPB-RELATED"/>
    <property type="match status" value="1"/>
</dbReference>
<dbReference type="EMBL" id="JAQLUK010000031">
    <property type="protein sequence ID" value="MDB2293804.1"/>
    <property type="molecule type" value="Genomic_DNA"/>
</dbReference>
<evidence type="ECO:0000256" key="1">
    <source>
        <dbReference type="ARBA" id="ARBA00004651"/>
    </source>
</evidence>
<feature type="transmembrane region" description="Helical" evidence="7">
    <location>
        <begin position="106"/>
        <end position="125"/>
    </location>
</feature>
<protein>
    <submittedName>
        <fullName evidence="9">ABC transporter permease</fullName>
    </submittedName>
    <submittedName>
        <fullName evidence="10">Peptide/nickel transport system permease protein</fullName>
    </submittedName>
</protein>
<evidence type="ECO:0000256" key="4">
    <source>
        <dbReference type="ARBA" id="ARBA00022692"/>
    </source>
</evidence>
<sequence>MNRLIYLFRRLLMSIPVVWLGVTATFLIIRVGPLNPAAAIVGPVNSAQAQERLDRIEEQLGLNDPIHIQYGEYLVDLVTFDLGQSWVLYPGQDTVALLAQFGPRTIWLGLWAVLIPIFIGIPLGIYAGLNVNTNRDYLASITGIVWRAMPNFWLAVILLALLSRTDALFFGSGWESFIIKTDLIGAPDLSALGTPEGFIIATKQILPAAFVLGSASMGNELRLSRTAVLEIINEDFIDTARAVGVSRWRLIGKHVLRNALIPLIPVVTSEAYLLVGGSVLVEVVFGINGIGTLFFDAMTSGDLPLAGSLMFVFILLTVSINIAQDLLYTLIDPRIGYAERR</sequence>